<keyword evidence="12 14" id="KW-0539">Nucleus</keyword>
<evidence type="ECO:0000313" key="20">
    <source>
        <dbReference type="Proteomes" id="UP000799421"/>
    </source>
</evidence>
<dbReference type="EC" id="2.7.7.-" evidence="14"/>
<dbReference type="Gene3D" id="3.30.70.270">
    <property type="match status" value="1"/>
</dbReference>
<feature type="region of interest" description="Disordered" evidence="16">
    <location>
        <begin position="188"/>
        <end position="207"/>
    </location>
</feature>
<dbReference type="InterPro" id="IPR043502">
    <property type="entry name" value="DNA/RNA_pol_sf"/>
</dbReference>
<feature type="domain" description="BRCT" evidence="17">
    <location>
        <begin position="61"/>
        <end position="149"/>
    </location>
</feature>
<dbReference type="Pfam" id="PF16589">
    <property type="entry name" value="BRCT_2"/>
    <property type="match status" value="1"/>
</dbReference>
<feature type="compositionally biased region" description="Basic residues" evidence="16">
    <location>
        <begin position="948"/>
        <end position="960"/>
    </location>
</feature>
<evidence type="ECO:0000256" key="1">
    <source>
        <dbReference type="ARBA" id="ARBA00004123"/>
    </source>
</evidence>
<evidence type="ECO:0000256" key="6">
    <source>
        <dbReference type="ARBA" id="ARBA00022695"/>
    </source>
</evidence>
<dbReference type="InterPro" id="IPR012112">
    <property type="entry name" value="REV1"/>
</dbReference>
<dbReference type="Pfam" id="PF21999">
    <property type="entry name" value="IMS_HHH_1"/>
    <property type="match status" value="1"/>
</dbReference>
<dbReference type="FunFam" id="3.40.50.10190:FF:000011">
    <property type="entry name" value="DNA repair protein REV1"/>
    <property type="match status" value="1"/>
</dbReference>
<dbReference type="InterPro" id="IPR036420">
    <property type="entry name" value="BRCT_dom_sf"/>
</dbReference>
<dbReference type="Proteomes" id="UP000799421">
    <property type="component" value="Unassembled WGS sequence"/>
</dbReference>
<dbReference type="CDD" id="cd17719">
    <property type="entry name" value="BRCT_Rev1"/>
    <property type="match status" value="1"/>
</dbReference>
<dbReference type="GO" id="GO:0003684">
    <property type="term" value="F:damaged DNA binding"/>
    <property type="evidence" value="ECO:0007669"/>
    <property type="project" value="UniProtKB-UniRule"/>
</dbReference>
<dbReference type="Gene3D" id="3.40.1170.60">
    <property type="match status" value="1"/>
</dbReference>
<dbReference type="GO" id="GO:0003887">
    <property type="term" value="F:DNA-directed DNA polymerase activity"/>
    <property type="evidence" value="ECO:0007669"/>
    <property type="project" value="InterPro"/>
</dbReference>
<dbReference type="GO" id="GO:0017125">
    <property type="term" value="F:deoxycytidyl transferase activity"/>
    <property type="evidence" value="ECO:0007669"/>
    <property type="project" value="TreeGrafter"/>
</dbReference>
<dbReference type="PANTHER" id="PTHR45990:SF1">
    <property type="entry name" value="DNA REPAIR PROTEIN REV1"/>
    <property type="match status" value="1"/>
</dbReference>
<feature type="compositionally biased region" description="Basic and acidic residues" evidence="16">
    <location>
        <begin position="226"/>
        <end position="237"/>
    </location>
</feature>
<dbReference type="InterPro" id="IPR053848">
    <property type="entry name" value="IMS_HHH_1"/>
</dbReference>
<dbReference type="PANTHER" id="PTHR45990">
    <property type="entry name" value="DNA REPAIR PROTEIN REV1"/>
    <property type="match status" value="1"/>
</dbReference>
<comment type="similarity">
    <text evidence="2 14">Belongs to the DNA polymerase type-Y family.</text>
</comment>
<keyword evidence="11 14" id="KW-0234">DNA repair</keyword>
<dbReference type="Gene3D" id="1.10.150.20">
    <property type="entry name" value="5' to 3' exonuclease, C-terminal subdomain"/>
    <property type="match status" value="1"/>
</dbReference>
<evidence type="ECO:0000256" key="12">
    <source>
        <dbReference type="ARBA" id="ARBA00023242"/>
    </source>
</evidence>
<dbReference type="Pfam" id="PF11799">
    <property type="entry name" value="IMS_C"/>
    <property type="match status" value="1"/>
</dbReference>
<dbReference type="GO" id="GO:0042276">
    <property type="term" value="P:error-prone translesion synthesis"/>
    <property type="evidence" value="ECO:0007669"/>
    <property type="project" value="InterPro"/>
</dbReference>
<dbReference type="InterPro" id="IPR025527">
    <property type="entry name" value="HUWE1/Rev1_UBM"/>
</dbReference>
<dbReference type="InterPro" id="IPR036775">
    <property type="entry name" value="DNA_pol_Y-fam_lit_finger_sf"/>
</dbReference>
<organism evidence="19 20">
    <name type="scientific">Piedraia hortae CBS 480.64</name>
    <dbReference type="NCBI Taxonomy" id="1314780"/>
    <lineage>
        <taxon>Eukaryota</taxon>
        <taxon>Fungi</taxon>
        <taxon>Dikarya</taxon>
        <taxon>Ascomycota</taxon>
        <taxon>Pezizomycotina</taxon>
        <taxon>Dothideomycetes</taxon>
        <taxon>Dothideomycetidae</taxon>
        <taxon>Capnodiales</taxon>
        <taxon>Piedraiaceae</taxon>
        <taxon>Piedraia</taxon>
    </lineage>
</organism>
<dbReference type="PIRSF" id="PIRSF036573">
    <property type="entry name" value="REV1"/>
    <property type="match status" value="1"/>
</dbReference>
<protein>
    <recommendedName>
        <fullName evidence="3 14">DNA repair protein REV1</fullName>
        <ecNumber evidence="14">2.7.7.-</ecNumber>
    </recommendedName>
</protein>
<feature type="binding site" evidence="15">
    <location>
        <position position="416"/>
    </location>
    <ligand>
        <name>Mg(2+)</name>
        <dbReference type="ChEBI" id="CHEBI:18420"/>
        <label>1</label>
    </ligand>
</feature>
<dbReference type="InterPro" id="IPR038401">
    <property type="entry name" value="Rev1_C_sf"/>
</dbReference>
<dbReference type="SUPFAM" id="SSF52113">
    <property type="entry name" value="BRCT domain"/>
    <property type="match status" value="1"/>
</dbReference>
<evidence type="ECO:0000313" key="19">
    <source>
        <dbReference type="EMBL" id="KAF2862287.1"/>
    </source>
</evidence>
<evidence type="ECO:0000256" key="5">
    <source>
        <dbReference type="ARBA" id="ARBA00022679"/>
    </source>
</evidence>
<keyword evidence="4 14" id="KW-0237">DNA synthesis</keyword>
<accession>A0A6A7C4W1</accession>
<dbReference type="InterPro" id="IPR001126">
    <property type="entry name" value="UmuC"/>
</dbReference>
<keyword evidence="6 14" id="KW-0548">Nucleotidyltransferase</keyword>
<dbReference type="EMBL" id="MU005967">
    <property type="protein sequence ID" value="KAF2862287.1"/>
    <property type="molecule type" value="Genomic_DNA"/>
</dbReference>
<evidence type="ECO:0000256" key="11">
    <source>
        <dbReference type="ARBA" id="ARBA00023204"/>
    </source>
</evidence>
<feature type="binding site" evidence="15">
    <location>
        <position position="415"/>
    </location>
    <ligand>
        <name>Mg(2+)</name>
        <dbReference type="ChEBI" id="CHEBI:18420"/>
        <label>1</label>
    </ligand>
</feature>
<dbReference type="Gene3D" id="3.30.1490.100">
    <property type="entry name" value="DNA polymerase, Y-family, little finger domain"/>
    <property type="match status" value="1"/>
</dbReference>
<dbReference type="Pfam" id="PF14377">
    <property type="entry name" value="UBM"/>
    <property type="match status" value="3"/>
</dbReference>
<dbReference type="CDD" id="cd01701">
    <property type="entry name" value="PolY_Rev1"/>
    <property type="match status" value="1"/>
</dbReference>
<dbReference type="SUPFAM" id="SSF100879">
    <property type="entry name" value="Lesion bypass DNA polymerase (Y-family), little finger domain"/>
    <property type="match status" value="1"/>
</dbReference>
<evidence type="ECO:0000256" key="8">
    <source>
        <dbReference type="ARBA" id="ARBA00022763"/>
    </source>
</evidence>
<dbReference type="SUPFAM" id="SSF56672">
    <property type="entry name" value="DNA/RNA polymerases"/>
    <property type="match status" value="1"/>
</dbReference>
<evidence type="ECO:0000256" key="10">
    <source>
        <dbReference type="ARBA" id="ARBA00023125"/>
    </source>
</evidence>
<dbReference type="OrthoDB" id="427711at2759"/>
<keyword evidence="20" id="KW-1185">Reference proteome</keyword>
<evidence type="ECO:0000259" key="18">
    <source>
        <dbReference type="PROSITE" id="PS50173"/>
    </source>
</evidence>
<dbReference type="PROSITE" id="PS50173">
    <property type="entry name" value="UMUC"/>
    <property type="match status" value="1"/>
</dbReference>
<dbReference type="PROSITE" id="PS50172">
    <property type="entry name" value="BRCT"/>
    <property type="match status" value="1"/>
</dbReference>
<feature type="region of interest" description="Disordered" evidence="16">
    <location>
        <begin position="919"/>
        <end position="979"/>
    </location>
</feature>
<dbReference type="Gene3D" id="1.20.58.1280">
    <property type="entry name" value="DNA repair protein Rev1, C-terminal domain"/>
    <property type="match status" value="1"/>
</dbReference>
<evidence type="ECO:0000256" key="15">
    <source>
        <dbReference type="PIRSR" id="PIRSR036573-2"/>
    </source>
</evidence>
<keyword evidence="9 15" id="KW-0460">Magnesium</keyword>
<keyword evidence="10 14" id="KW-0238">DNA-binding</keyword>
<gene>
    <name evidence="19" type="ORF">K470DRAFT_256249</name>
</gene>
<feature type="binding site" evidence="15">
    <location>
        <position position="320"/>
    </location>
    <ligand>
        <name>Mg(2+)</name>
        <dbReference type="ChEBI" id="CHEBI:18420"/>
        <label>1</label>
    </ligand>
</feature>
<keyword evidence="8 14" id="KW-0227">DNA damage</keyword>
<dbReference type="SMART" id="SM00292">
    <property type="entry name" value="BRCT"/>
    <property type="match status" value="1"/>
</dbReference>
<dbReference type="GO" id="GO:0070987">
    <property type="term" value="P:error-free translesion synthesis"/>
    <property type="evidence" value="ECO:0007669"/>
    <property type="project" value="UniProtKB-ARBA"/>
</dbReference>
<feature type="region of interest" description="Disordered" evidence="16">
    <location>
        <begin position="217"/>
        <end position="248"/>
    </location>
</feature>
<evidence type="ECO:0000256" key="9">
    <source>
        <dbReference type="ARBA" id="ARBA00022842"/>
    </source>
</evidence>
<evidence type="ECO:0000256" key="3">
    <source>
        <dbReference type="ARBA" id="ARBA00020399"/>
    </source>
</evidence>
<dbReference type="Gene3D" id="6.10.250.1490">
    <property type="match status" value="1"/>
</dbReference>
<dbReference type="Pfam" id="PF16727">
    <property type="entry name" value="REV1_C"/>
    <property type="match status" value="1"/>
</dbReference>
<dbReference type="GO" id="GO:0006281">
    <property type="term" value="P:DNA repair"/>
    <property type="evidence" value="ECO:0007669"/>
    <property type="project" value="UniProtKB-KW"/>
</dbReference>
<dbReference type="InterPro" id="IPR043128">
    <property type="entry name" value="Rev_trsase/Diguanyl_cyclase"/>
</dbReference>
<evidence type="ECO:0000256" key="14">
    <source>
        <dbReference type="PIRNR" id="PIRNR036573"/>
    </source>
</evidence>
<comment type="subcellular location">
    <subcellularLocation>
        <location evidence="1 14">Nucleus</location>
    </subcellularLocation>
</comment>
<evidence type="ECO:0000256" key="16">
    <source>
        <dbReference type="SAM" id="MobiDB-lite"/>
    </source>
</evidence>
<dbReference type="Pfam" id="PF00817">
    <property type="entry name" value="IMS"/>
    <property type="match status" value="1"/>
</dbReference>
<feature type="domain" description="UmuC" evidence="18">
    <location>
        <begin position="316"/>
        <end position="504"/>
    </location>
</feature>
<dbReference type="InterPro" id="IPR031991">
    <property type="entry name" value="Rev1_C"/>
</dbReference>
<keyword evidence="7 15" id="KW-0479">Metal-binding</keyword>
<evidence type="ECO:0000256" key="13">
    <source>
        <dbReference type="ARBA" id="ARBA00058985"/>
    </source>
</evidence>
<sequence>MGARLEQGSNSAKKRIERHTFSNESGEEYNASAFGGFSDYFRRKKIKLQNLDAELRSQSGHRPQIFKGLVCHVNGYTQPSLSDLHALIVQHGGGFMQYLDGKTTVTHIIASALTPKKKEEFRRYKVVKPAWIVDSVRAERLLPWDDYRVVDEGQGQKTLSFSSGQLRSQAIVKKQGYKEQSDGSWYTRDLKNRQAQKGSDVADDDDSMLDITSSMERALEAQPEPQLEKPLARRESKQMSNADATGAEDPNALLLADPRIRKSTVLNPEFLEQYYRESRLHHLSTWKAELKATLQELAAETSCQRPKKDLCQRRYIMHVDFDSFFAAISLKKHPELKNQPVVVAHGSGSGSEIASCNYPARAFGVKNGMWMRLAQELCPDLKVLPYDFPAYEAASKTFYDAILATGGIVQSVSIDEALVDISAICAECGNIVEEQTKADELAEHLRREISKRTGCAVSVGIGGNILQAKVALRKAKPAGQYQLRPGDVWDVIGNLEVQHLPGVARSIGGRLEDIGVKRVSDIRSLSKEKLINTLGRKTGERVWDYSQGVDRTEVGQETVRKSVSAEVNWGVRFESKEQVDEFLHGLSGELHKRLTKEGVSGQQLTLKVLKRAADAPLETTKHLGHGKCDACSKSVHLGVATNDSTTISQEAVALMKSLRIPPGDLRGIGLQMQKLKSAKANSSQKRLRFAMAGHASGNETGKEPVQPAQPSTQVLRPSQVSLSVLAEVPDEIRTKLTKQSFTLHALPEESNAQASNAKAGSKYVQNTVLDADGYGNLGDETLASLTNNSRASSSTSMLKHVTTPANKRIISVSSNVPTQFLMPSGADPDVLAELPDSIRAKLVRQVHDKPKAAVPAASTHPLVQSEASPSVVAANQGSCLNPPMGLPSQSQIDPTVLAELPEDVRAEIYEYYKLPSPQKGKEQSLLLQSPRKSKVVPESSRKSEPSPRKPKPSPSKRKRVIAPLRPRSRGEESNTLTQLNFLSRRPASALSESEAYEELDQEVLAALPEELRKEVIEQQQQLLQQQQRQLRCLKPKNRGEITQPKAATTIDLPSLRSPQVTFTSQKLHTLPSLREAVSLWVRGFVCGPYTEDVAALVTYLENVVLIERDLWKAVAVARWLKWVVGNVDRGDAEDDGECSWEDVVVQIKETIRRAAEERGLDVKI</sequence>
<dbReference type="GO" id="GO:0046872">
    <property type="term" value="F:metal ion binding"/>
    <property type="evidence" value="ECO:0007669"/>
    <property type="project" value="UniProtKB-KW"/>
</dbReference>
<evidence type="ECO:0000256" key="2">
    <source>
        <dbReference type="ARBA" id="ARBA00010945"/>
    </source>
</evidence>
<comment type="function">
    <text evidence="13">Deoxycytidyl transferase involved in DNA repair. Transfers a dCMP residue from dCTP to the 3'-end of a DNA primer in a template-dependent reaction. May assist in the first step in the bypass of abasic lesions by the insertion of a nucleotide opposite the lesion. Required for normal induction of mutations by physical and chemical agents. Involved in mitochondrial DNA mutagenesis.</text>
</comment>
<dbReference type="GO" id="GO:0005634">
    <property type="term" value="C:nucleus"/>
    <property type="evidence" value="ECO:0007669"/>
    <property type="project" value="UniProtKB-SubCell"/>
</dbReference>
<dbReference type="InterPro" id="IPR001357">
    <property type="entry name" value="BRCT_dom"/>
</dbReference>
<dbReference type="AlphaFoldDB" id="A0A6A7C4W1"/>
<dbReference type="Gene3D" id="3.40.50.10190">
    <property type="entry name" value="BRCT domain"/>
    <property type="match status" value="1"/>
</dbReference>
<dbReference type="FunFam" id="3.30.1490.100:FF:000001">
    <property type="entry name" value="DNA repair protein REV1"/>
    <property type="match status" value="1"/>
</dbReference>
<evidence type="ECO:0000259" key="17">
    <source>
        <dbReference type="PROSITE" id="PS50172"/>
    </source>
</evidence>
<keyword evidence="5 14" id="KW-0808">Transferase</keyword>
<reference evidence="19" key="1">
    <citation type="journal article" date="2020" name="Stud. Mycol.">
        <title>101 Dothideomycetes genomes: a test case for predicting lifestyles and emergence of pathogens.</title>
        <authorList>
            <person name="Haridas S."/>
            <person name="Albert R."/>
            <person name="Binder M."/>
            <person name="Bloem J."/>
            <person name="Labutti K."/>
            <person name="Salamov A."/>
            <person name="Andreopoulos B."/>
            <person name="Baker S."/>
            <person name="Barry K."/>
            <person name="Bills G."/>
            <person name="Bluhm B."/>
            <person name="Cannon C."/>
            <person name="Castanera R."/>
            <person name="Culley D."/>
            <person name="Daum C."/>
            <person name="Ezra D."/>
            <person name="Gonzalez J."/>
            <person name="Henrissat B."/>
            <person name="Kuo A."/>
            <person name="Liang C."/>
            <person name="Lipzen A."/>
            <person name="Lutzoni F."/>
            <person name="Magnuson J."/>
            <person name="Mondo S."/>
            <person name="Nolan M."/>
            <person name="Ohm R."/>
            <person name="Pangilinan J."/>
            <person name="Park H.-J."/>
            <person name="Ramirez L."/>
            <person name="Alfaro M."/>
            <person name="Sun H."/>
            <person name="Tritt A."/>
            <person name="Yoshinaga Y."/>
            <person name="Zwiers L.-H."/>
            <person name="Turgeon B."/>
            <person name="Goodwin S."/>
            <person name="Spatafora J."/>
            <person name="Crous P."/>
            <person name="Grigoriev I."/>
        </authorList>
    </citation>
    <scope>NUCLEOTIDE SEQUENCE</scope>
    <source>
        <strain evidence="19">CBS 480.64</strain>
    </source>
</reference>
<dbReference type="InterPro" id="IPR017961">
    <property type="entry name" value="DNA_pol_Y-fam_little_finger"/>
</dbReference>
<name>A0A6A7C4W1_9PEZI</name>
<dbReference type="Gene3D" id="6.10.250.1630">
    <property type="match status" value="1"/>
</dbReference>
<evidence type="ECO:0000256" key="4">
    <source>
        <dbReference type="ARBA" id="ARBA00022634"/>
    </source>
</evidence>
<proteinExistence type="inferred from homology"/>
<feature type="region of interest" description="Disordered" evidence="16">
    <location>
        <begin position="695"/>
        <end position="714"/>
    </location>
</feature>
<comment type="cofactor">
    <cofactor evidence="15">
        <name>Mg(2+)</name>
        <dbReference type="ChEBI" id="CHEBI:18420"/>
    </cofactor>
    <text evidence="15">Binds 2 magnesium ions.</text>
</comment>
<evidence type="ECO:0000256" key="7">
    <source>
        <dbReference type="ARBA" id="ARBA00022723"/>
    </source>
</evidence>